<name>A0ABY8L3T2_9FLAO</name>
<feature type="domain" description="Prokaryotic-type class I peptide chain release factors" evidence="3">
    <location>
        <begin position="16"/>
        <end position="32"/>
    </location>
</feature>
<keyword evidence="5" id="KW-1185">Reference proteome</keyword>
<evidence type="ECO:0000313" key="4">
    <source>
        <dbReference type="EMBL" id="WGH75018.1"/>
    </source>
</evidence>
<organism evidence="4 5">
    <name type="scientific">Tenacibaculum tangerinum</name>
    <dbReference type="NCBI Taxonomy" id="3038772"/>
    <lineage>
        <taxon>Bacteria</taxon>
        <taxon>Pseudomonadati</taxon>
        <taxon>Bacteroidota</taxon>
        <taxon>Flavobacteriia</taxon>
        <taxon>Flavobacteriales</taxon>
        <taxon>Flavobacteriaceae</taxon>
        <taxon>Tenacibaculum</taxon>
    </lineage>
</organism>
<dbReference type="InterPro" id="IPR045853">
    <property type="entry name" value="Pep_chain_release_fac_I_sf"/>
</dbReference>
<dbReference type="RefSeq" id="WP_279650910.1">
    <property type="nucleotide sequence ID" value="NZ_CP122539.1"/>
</dbReference>
<dbReference type="PROSITE" id="PS00745">
    <property type="entry name" value="RF_PROK_I"/>
    <property type="match status" value="1"/>
</dbReference>
<comment type="similarity">
    <text evidence="1">Belongs to the prokaryotic/mitochondrial release factor family.</text>
</comment>
<dbReference type="Pfam" id="PF00472">
    <property type="entry name" value="RF-1"/>
    <property type="match status" value="1"/>
</dbReference>
<dbReference type="PANTHER" id="PTHR47814">
    <property type="entry name" value="PEPTIDYL-TRNA HYDROLASE ARFB"/>
    <property type="match status" value="1"/>
</dbReference>
<dbReference type="Gene3D" id="3.30.160.20">
    <property type="match status" value="1"/>
</dbReference>
<dbReference type="GO" id="GO:0004045">
    <property type="term" value="F:peptidyl-tRNA hydrolase activity"/>
    <property type="evidence" value="ECO:0007669"/>
    <property type="project" value="UniProtKB-EC"/>
</dbReference>
<feature type="compositionally biased region" description="Basic and acidic residues" evidence="2">
    <location>
        <begin position="117"/>
        <end position="131"/>
    </location>
</feature>
<gene>
    <name evidence="4" type="primary">arfB</name>
    <name evidence="4" type="ORF">P8625_13185</name>
</gene>
<protein>
    <submittedName>
        <fullName evidence="4">Alternative ribosome rescue aminoacyl-tRNA hydrolase ArfB</fullName>
        <ecNumber evidence="4">3.1.1.29</ecNumber>
    </submittedName>
</protein>
<evidence type="ECO:0000256" key="2">
    <source>
        <dbReference type="SAM" id="MobiDB-lite"/>
    </source>
</evidence>
<proteinExistence type="inferred from homology"/>
<dbReference type="NCBIfam" id="NF006718">
    <property type="entry name" value="PRK09256.1"/>
    <property type="match status" value="1"/>
</dbReference>
<dbReference type="Proteomes" id="UP001232001">
    <property type="component" value="Chromosome"/>
</dbReference>
<accession>A0ABY8L3T2</accession>
<evidence type="ECO:0000259" key="3">
    <source>
        <dbReference type="PROSITE" id="PS00745"/>
    </source>
</evidence>
<evidence type="ECO:0000256" key="1">
    <source>
        <dbReference type="ARBA" id="ARBA00010835"/>
    </source>
</evidence>
<dbReference type="PANTHER" id="PTHR47814:SF1">
    <property type="entry name" value="PEPTIDYL-TRNA HYDROLASE ARFB"/>
    <property type="match status" value="1"/>
</dbReference>
<sequence>MNKEQLLKELQFKAVRSSGAGGQHVNKVASKVELSFTIEDSLGLSDKEKALLLKNVANRLSKENTLILSSQESRSQHRNKELVTERFFNLLAQALVVPKVRKATKPKKAAIVKRLDAKKQQAEKKKTEKSFDFSFIK</sequence>
<dbReference type="EMBL" id="CP122539">
    <property type="protein sequence ID" value="WGH75018.1"/>
    <property type="molecule type" value="Genomic_DNA"/>
</dbReference>
<reference evidence="4 5" key="1">
    <citation type="submission" date="2023-04" db="EMBL/GenBank/DDBJ databases">
        <title>Tenacibaculum tangerinum sp. nov., isolated from sea tidal flat of South Korea.</title>
        <authorList>
            <person name="Lee S.H."/>
            <person name="Kim J.-J."/>
        </authorList>
    </citation>
    <scope>NUCLEOTIDE SEQUENCE [LARGE SCALE GENOMIC DNA]</scope>
    <source>
        <strain evidence="4 5">GRR-S3-23</strain>
    </source>
</reference>
<dbReference type="SUPFAM" id="SSF75620">
    <property type="entry name" value="Release factor"/>
    <property type="match status" value="1"/>
</dbReference>
<evidence type="ECO:0000313" key="5">
    <source>
        <dbReference type="Proteomes" id="UP001232001"/>
    </source>
</evidence>
<dbReference type="EC" id="3.1.1.29" evidence="4"/>
<keyword evidence="4" id="KW-0378">Hydrolase</keyword>
<feature type="region of interest" description="Disordered" evidence="2">
    <location>
        <begin position="117"/>
        <end position="137"/>
    </location>
</feature>
<dbReference type="InterPro" id="IPR000352">
    <property type="entry name" value="Pep_chain_release_fac_I"/>
</dbReference>